<dbReference type="Pfam" id="PF03372">
    <property type="entry name" value="Exo_endo_phos"/>
    <property type="match status" value="1"/>
</dbReference>
<dbReference type="Gene3D" id="3.60.10.10">
    <property type="entry name" value="Endonuclease/exonuclease/phosphatase"/>
    <property type="match status" value="1"/>
</dbReference>
<name>A0A2K3NH43_TRIPR</name>
<keyword evidence="3" id="KW-0675">Receptor</keyword>
<gene>
    <name evidence="3" type="ORF">L195_g025667</name>
</gene>
<evidence type="ECO:0000313" key="3">
    <source>
        <dbReference type="EMBL" id="PNY02361.1"/>
    </source>
</evidence>
<evidence type="ECO:0000259" key="2">
    <source>
        <dbReference type="Pfam" id="PF03372"/>
    </source>
</evidence>
<feature type="compositionally biased region" description="Basic and acidic residues" evidence="1">
    <location>
        <begin position="22"/>
        <end position="33"/>
    </location>
</feature>
<proteinExistence type="predicted"/>
<dbReference type="AlphaFoldDB" id="A0A2K3NH43"/>
<protein>
    <submittedName>
        <fullName evidence="3">Cysteine-rich receptor-like protein kinase</fullName>
    </submittedName>
</protein>
<dbReference type="EMBL" id="ASHM01021248">
    <property type="protein sequence ID" value="PNY02361.1"/>
    <property type="molecule type" value="Genomic_DNA"/>
</dbReference>
<organism evidence="3 4">
    <name type="scientific">Trifolium pratense</name>
    <name type="common">Red clover</name>
    <dbReference type="NCBI Taxonomy" id="57577"/>
    <lineage>
        <taxon>Eukaryota</taxon>
        <taxon>Viridiplantae</taxon>
        <taxon>Streptophyta</taxon>
        <taxon>Embryophyta</taxon>
        <taxon>Tracheophyta</taxon>
        <taxon>Spermatophyta</taxon>
        <taxon>Magnoliopsida</taxon>
        <taxon>eudicotyledons</taxon>
        <taxon>Gunneridae</taxon>
        <taxon>Pentapetalae</taxon>
        <taxon>rosids</taxon>
        <taxon>fabids</taxon>
        <taxon>Fabales</taxon>
        <taxon>Fabaceae</taxon>
        <taxon>Papilionoideae</taxon>
        <taxon>50 kb inversion clade</taxon>
        <taxon>NPAAA clade</taxon>
        <taxon>Hologalegina</taxon>
        <taxon>IRL clade</taxon>
        <taxon>Trifolieae</taxon>
        <taxon>Trifolium</taxon>
    </lineage>
</organism>
<dbReference type="SUPFAM" id="SSF56219">
    <property type="entry name" value="DNase I-like"/>
    <property type="match status" value="1"/>
</dbReference>
<feature type="region of interest" description="Disordered" evidence="1">
    <location>
        <begin position="400"/>
        <end position="429"/>
    </location>
</feature>
<reference evidence="3 4" key="2">
    <citation type="journal article" date="2017" name="Front. Plant Sci.">
        <title>Gene Classification and Mining of Molecular Markers Useful in Red Clover (Trifolium pratense) Breeding.</title>
        <authorList>
            <person name="Istvanek J."/>
            <person name="Dluhosova J."/>
            <person name="Dluhos P."/>
            <person name="Patkova L."/>
            <person name="Nedelnik J."/>
            <person name="Repkova J."/>
        </authorList>
    </citation>
    <scope>NUCLEOTIDE SEQUENCE [LARGE SCALE GENOMIC DNA]</scope>
    <source>
        <strain evidence="4">cv. Tatra</strain>
        <tissue evidence="3">Young leaves</tissue>
    </source>
</reference>
<accession>A0A2K3NH43</accession>
<feature type="compositionally biased region" description="Polar residues" evidence="1">
    <location>
        <begin position="35"/>
        <end position="48"/>
    </location>
</feature>
<dbReference type="PANTHER" id="PTHR34427">
    <property type="entry name" value="DUF4283 DOMAIN PROTEIN"/>
    <property type="match status" value="1"/>
</dbReference>
<dbReference type="Proteomes" id="UP000236291">
    <property type="component" value="Unassembled WGS sequence"/>
</dbReference>
<dbReference type="PANTHER" id="PTHR34427:SF5">
    <property type="entry name" value="DUF4283 DOMAIN-CONTAINING PROTEIN"/>
    <property type="match status" value="1"/>
</dbReference>
<dbReference type="InterPro" id="IPR036691">
    <property type="entry name" value="Endo/exonu/phosph_ase_sf"/>
</dbReference>
<reference evidence="3 4" key="1">
    <citation type="journal article" date="2014" name="Am. J. Bot.">
        <title>Genome assembly and annotation for red clover (Trifolium pratense; Fabaceae).</title>
        <authorList>
            <person name="Istvanek J."/>
            <person name="Jaros M."/>
            <person name="Krenek A."/>
            <person name="Repkova J."/>
        </authorList>
    </citation>
    <scope>NUCLEOTIDE SEQUENCE [LARGE SCALE GENOMIC DNA]</scope>
    <source>
        <strain evidence="4">cv. Tatra</strain>
        <tissue evidence="3">Young leaves</tissue>
    </source>
</reference>
<evidence type="ECO:0000256" key="1">
    <source>
        <dbReference type="SAM" id="MobiDB-lite"/>
    </source>
</evidence>
<feature type="region of interest" description="Disordered" evidence="1">
    <location>
        <begin position="368"/>
        <end position="387"/>
    </location>
</feature>
<feature type="region of interest" description="Disordered" evidence="1">
    <location>
        <begin position="22"/>
        <end position="48"/>
    </location>
</feature>
<keyword evidence="3" id="KW-0418">Kinase</keyword>
<feature type="non-terminal residue" evidence="3">
    <location>
        <position position="1071"/>
    </location>
</feature>
<feature type="domain" description="Endonuclease/exonuclease/phosphatase" evidence="2">
    <location>
        <begin position="612"/>
        <end position="823"/>
    </location>
</feature>
<sequence length="1071" mass="118976">NVYFGHYCVRARVASFDRNDVTEGQRRDTRGLELTKSNNEPVTKEGNSIDPQKVIINGNDVRVAPLGPQVKKGVVRDADTDTKDSGAVRVGEVVVSLGERKEKAMCHKDQVQEGGLTHSTTAPPKGTLKGKDRQGFMRSFRTEADDVTWAQNGLVATIVNGEAVSVVQSRILDAGFSDVILIPMGADRVFVRSSTSDDVLAVFKSAKEFFQLIFSSWTRWDNIVQPYKRGAWVRLYGIPLQAWNVNFFKLCVFECGSFLRADICSVEKDRLDFARILIATPDLEIVNRVVSVLVDGIQVEVNIVEEWGCNLGEDICLFEDDGDSEVNQSDHEEGQGDPEVQCHIDTMVENFVKGMEEEDDIGSQENFQLSNTRGGVEGGSEDVGEAGAHPFVPRVEHFVRSNSRASETRDSPLSTGGQGSVSICSPTNERGRYTGDGGCVGSVTTLKRGDRAKSCPPGANRSMLSGPWSLEWLHDLNQGDAGVIFSARKRSCKGDRNGGGIKKSVQEDPKRRKGGGVFRHTISSVKKIARMPSEDRAKVLKVLKKNERSCRTGVVAPRVSGVSRQVSSTVSSSTTSGTNDWQHWVVMRGSEQVAADDVRVVGEAIGLGGLAKRQEVHKMVGHQIPLLLCLQETKMQSCDDFICSTLWGNSPHAFSYRPSVGALGGLLTLWDSAEVEVWSSESSEYVLWCHGRFVRSGEEFYLANVYAPCDAVAKQVLWDSLSIKIQALGRSRVCVCGDFNAVRSVDERLSVRDGYRSSDHFSFNRFINDNTLIDLPLCGRKYTWFKGDGRSMSRLDRFLLSGEWCLTWPNCTRVSRMRGLSDHCPLVLATDEEDWGPRPSRMLKCWIDVPGYNLFVREKWNSFQLDGWGGFVLKEKFKWIKTALKDWHTNHTQNFPSRIESLKDRLAVLDEKGGDEALSETELAEFHGVSSDIHSLSRLNASICWQQSRSRWLNEGDANTKYFHSILASRRRVNAISSLQVDGSAVEGVASIRHAVVSHFASDFKAVNVERPGVENLTFKRLQATEASSLIKPFSLEEVRAAVWDCDSYKSPGPDGINFGFIKDFWPEMHG</sequence>
<comment type="caution">
    <text evidence="3">The sequence shown here is derived from an EMBL/GenBank/DDBJ whole genome shotgun (WGS) entry which is preliminary data.</text>
</comment>
<feature type="region of interest" description="Disordered" evidence="1">
    <location>
        <begin position="495"/>
        <end position="516"/>
    </location>
</feature>
<dbReference type="GO" id="GO:0016301">
    <property type="term" value="F:kinase activity"/>
    <property type="evidence" value="ECO:0007669"/>
    <property type="project" value="UniProtKB-KW"/>
</dbReference>
<dbReference type="STRING" id="57577.A0A2K3NH43"/>
<feature type="compositionally biased region" description="Polar residues" evidence="1">
    <location>
        <begin position="400"/>
        <end position="428"/>
    </location>
</feature>
<keyword evidence="3" id="KW-0808">Transferase</keyword>
<evidence type="ECO:0000313" key="4">
    <source>
        <dbReference type="Proteomes" id="UP000236291"/>
    </source>
</evidence>
<feature type="non-terminal residue" evidence="3">
    <location>
        <position position="1"/>
    </location>
</feature>
<dbReference type="InterPro" id="IPR005135">
    <property type="entry name" value="Endo/exonuclease/phosphatase"/>
</dbReference>